<evidence type="ECO:0000313" key="1">
    <source>
        <dbReference type="EMBL" id="KEQ43155.1"/>
    </source>
</evidence>
<dbReference type="EMBL" id="JPFW01000001">
    <property type="protein sequence ID" value="KEQ43155.1"/>
    <property type="molecule type" value="Genomic_DNA"/>
</dbReference>
<protein>
    <submittedName>
        <fullName evidence="1">3-ketoacyl-(Acyl-carrier-protein) reductase</fullName>
        <ecNumber evidence="1">1.1.1.100</ecNumber>
    </submittedName>
</protein>
<gene>
    <name evidence="1" type="ORF">SK642_0030</name>
</gene>
<dbReference type="EC" id="1.1.1.100" evidence="1"/>
<accession>A0A081QJN2</accession>
<dbReference type="PATRIC" id="fig|28037.97.peg.28"/>
<proteinExistence type="predicted"/>
<reference evidence="1 2" key="1">
    <citation type="submission" date="2014-05" db="EMBL/GenBank/DDBJ databases">
        <authorList>
            <person name="Daugherty S.C."/>
            <person name="Tallon L.J."/>
            <person name="Sadzewicz L."/>
            <person name="Kilian M."/>
            <person name="Tettelin H."/>
        </authorList>
    </citation>
    <scope>NUCLEOTIDE SEQUENCE [LARGE SCALE GENOMIC DNA]</scope>
    <source>
        <strain evidence="1 2">SK642</strain>
    </source>
</reference>
<dbReference type="AlphaFoldDB" id="A0A081QJN2"/>
<dbReference type="Proteomes" id="UP000028030">
    <property type="component" value="Unassembled WGS sequence"/>
</dbReference>
<evidence type="ECO:0000313" key="2">
    <source>
        <dbReference type="Proteomes" id="UP000028030"/>
    </source>
</evidence>
<keyword evidence="1" id="KW-0560">Oxidoreductase</keyword>
<name>A0A081QJN2_STRMT</name>
<sequence length="40" mass="4441">MKVKEQTRKLATGCSKHGFEVVDRTDEVSSKHCFEVADGS</sequence>
<comment type="caution">
    <text evidence="1">The sequence shown here is derived from an EMBL/GenBank/DDBJ whole genome shotgun (WGS) entry which is preliminary data.</text>
</comment>
<organism evidence="1 2">
    <name type="scientific">Streptococcus mitis</name>
    <dbReference type="NCBI Taxonomy" id="28037"/>
    <lineage>
        <taxon>Bacteria</taxon>
        <taxon>Bacillati</taxon>
        <taxon>Bacillota</taxon>
        <taxon>Bacilli</taxon>
        <taxon>Lactobacillales</taxon>
        <taxon>Streptococcaceae</taxon>
        <taxon>Streptococcus</taxon>
        <taxon>Streptococcus mitis group</taxon>
    </lineage>
</organism>
<dbReference type="GO" id="GO:0004316">
    <property type="term" value="F:3-oxoacyl-[acyl-carrier-protein] reductase (NADPH) activity"/>
    <property type="evidence" value="ECO:0007669"/>
    <property type="project" value="UniProtKB-EC"/>
</dbReference>